<comment type="caution">
    <text evidence="1">The sequence shown here is derived from an EMBL/GenBank/DDBJ whole genome shotgun (WGS) entry which is preliminary data.</text>
</comment>
<keyword evidence="2" id="KW-1185">Reference proteome</keyword>
<protein>
    <submittedName>
        <fullName evidence="1">Uncharacterized protein</fullName>
    </submittedName>
</protein>
<reference evidence="1 2" key="1">
    <citation type="submission" date="2019-05" db="EMBL/GenBank/DDBJ databases">
        <title>Another draft genome of Portunus trituberculatus and its Hox gene families provides insights of decapod evolution.</title>
        <authorList>
            <person name="Jeong J.-H."/>
            <person name="Song I."/>
            <person name="Kim S."/>
            <person name="Choi T."/>
            <person name="Kim D."/>
            <person name="Ryu S."/>
            <person name="Kim W."/>
        </authorList>
    </citation>
    <scope>NUCLEOTIDE SEQUENCE [LARGE SCALE GENOMIC DNA]</scope>
    <source>
        <tissue evidence="1">Muscle</tissue>
    </source>
</reference>
<gene>
    <name evidence="1" type="ORF">E2C01_003360</name>
</gene>
<accession>A0A5B7CML9</accession>
<evidence type="ECO:0000313" key="2">
    <source>
        <dbReference type="Proteomes" id="UP000324222"/>
    </source>
</evidence>
<name>A0A5B7CML9_PORTR</name>
<proteinExistence type="predicted"/>
<dbReference type="Proteomes" id="UP000324222">
    <property type="component" value="Unassembled WGS sequence"/>
</dbReference>
<dbReference type="AlphaFoldDB" id="A0A5B7CML9"/>
<dbReference type="EMBL" id="VSRR010000127">
    <property type="protein sequence ID" value="MPC10720.1"/>
    <property type="molecule type" value="Genomic_DNA"/>
</dbReference>
<evidence type="ECO:0000313" key="1">
    <source>
        <dbReference type="EMBL" id="MPC10720.1"/>
    </source>
</evidence>
<organism evidence="1 2">
    <name type="scientific">Portunus trituberculatus</name>
    <name type="common">Swimming crab</name>
    <name type="synonym">Neptunus trituberculatus</name>
    <dbReference type="NCBI Taxonomy" id="210409"/>
    <lineage>
        <taxon>Eukaryota</taxon>
        <taxon>Metazoa</taxon>
        <taxon>Ecdysozoa</taxon>
        <taxon>Arthropoda</taxon>
        <taxon>Crustacea</taxon>
        <taxon>Multicrustacea</taxon>
        <taxon>Malacostraca</taxon>
        <taxon>Eumalacostraca</taxon>
        <taxon>Eucarida</taxon>
        <taxon>Decapoda</taxon>
        <taxon>Pleocyemata</taxon>
        <taxon>Brachyura</taxon>
        <taxon>Eubrachyura</taxon>
        <taxon>Portunoidea</taxon>
        <taxon>Portunidae</taxon>
        <taxon>Portuninae</taxon>
        <taxon>Portunus</taxon>
    </lineage>
</organism>
<sequence>MCFCPILFPCKQLRNYATSAFAERFVHVKGDCIMYTGTGGSVSRRADRPTQLTLHYQVTPRRPSASTCCCLPPSSLSLLPPHHTPLMVFWRGGGEGGG</sequence>